<dbReference type="EMBL" id="JBANRG010000026">
    <property type="protein sequence ID" value="KAK7453471.1"/>
    <property type="molecule type" value="Genomic_DNA"/>
</dbReference>
<dbReference type="PANTHER" id="PTHR47534:SF3">
    <property type="entry name" value="ALCOHOL DEHYDROGENASE-LIKE C-TERMINAL DOMAIN-CONTAINING PROTEIN"/>
    <property type="match status" value="1"/>
</dbReference>
<sequence length="341" mass="38888">MPPLHVAQTFNASYSSKISYTPVAVFIGGTAGIGEATIRALAQYLHGQVHVILLARTQKSGERVLSSLEKPNDVSVEVLREFIQCDASLMSSVHTACTEITKLLETKLPKLGMQTAKINYLVFSAAHFNIAKSFWTEEGIDRQLAVRYYHRFKATYELLPLLRNAKDLGEDAKVLSILLSGFTWPFDENDFGYKKGGLGSIFKALNTNMATAIYNDLMVEAFANRNPGISFTHAMPGTVATQNSLDTFMTPFTFHWILKPLEILFRFIFHMVYILPAHSAEYHLYGLLNADENRNGETGKKNFYRRTRQGDEFAYRYYRKDQERLKRQLWEHTIKETKCVE</sequence>
<organism evidence="3 4">
    <name type="scientific">Marasmiellus scandens</name>
    <dbReference type="NCBI Taxonomy" id="2682957"/>
    <lineage>
        <taxon>Eukaryota</taxon>
        <taxon>Fungi</taxon>
        <taxon>Dikarya</taxon>
        <taxon>Basidiomycota</taxon>
        <taxon>Agaricomycotina</taxon>
        <taxon>Agaricomycetes</taxon>
        <taxon>Agaricomycetidae</taxon>
        <taxon>Agaricales</taxon>
        <taxon>Marasmiineae</taxon>
        <taxon>Omphalotaceae</taxon>
        <taxon>Marasmiellus</taxon>
    </lineage>
</organism>
<evidence type="ECO:0000259" key="2">
    <source>
        <dbReference type="Pfam" id="PF08659"/>
    </source>
</evidence>
<accession>A0ABR1JAH3</accession>
<dbReference type="Proteomes" id="UP001498398">
    <property type="component" value="Unassembled WGS sequence"/>
</dbReference>
<keyword evidence="4" id="KW-1185">Reference proteome</keyword>
<evidence type="ECO:0000313" key="3">
    <source>
        <dbReference type="EMBL" id="KAK7453471.1"/>
    </source>
</evidence>
<keyword evidence="1" id="KW-0560">Oxidoreductase</keyword>
<proteinExistence type="predicted"/>
<name>A0ABR1JAH3_9AGAR</name>
<protein>
    <recommendedName>
        <fullName evidence="2">Ketoreductase (KR) domain-containing protein</fullName>
    </recommendedName>
</protein>
<dbReference type="PANTHER" id="PTHR47534">
    <property type="entry name" value="YALI0E05731P"/>
    <property type="match status" value="1"/>
</dbReference>
<dbReference type="InterPro" id="IPR052228">
    <property type="entry name" value="Sec_Metab_Biosynth_Oxidored"/>
</dbReference>
<dbReference type="InterPro" id="IPR036291">
    <property type="entry name" value="NAD(P)-bd_dom_sf"/>
</dbReference>
<comment type="caution">
    <text evidence="3">The sequence shown here is derived from an EMBL/GenBank/DDBJ whole genome shotgun (WGS) entry which is preliminary data.</text>
</comment>
<dbReference type="InterPro" id="IPR013968">
    <property type="entry name" value="PKS_KR"/>
</dbReference>
<gene>
    <name evidence="3" type="ORF">VKT23_011746</name>
</gene>
<dbReference type="Pfam" id="PF08659">
    <property type="entry name" value="KR"/>
    <property type="match status" value="1"/>
</dbReference>
<reference evidence="3 4" key="1">
    <citation type="submission" date="2024-01" db="EMBL/GenBank/DDBJ databases">
        <title>A draft genome for the cacao thread blight pathogen Marasmiellus scandens.</title>
        <authorList>
            <person name="Baruah I.K."/>
            <person name="Leung J."/>
            <person name="Bukari Y."/>
            <person name="Amoako-Attah I."/>
            <person name="Meinhardt L.W."/>
            <person name="Bailey B.A."/>
            <person name="Cohen S.P."/>
        </authorList>
    </citation>
    <scope>NUCLEOTIDE SEQUENCE [LARGE SCALE GENOMIC DNA]</scope>
    <source>
        <strain evidence="3 4">GH-19</strain>
    </source>
</reference>
<dbReference type="Gene3D" id="3.40.50.720">
    <property type="entry name" value="NAD(P)-binding Rossmann-like Domain"/>
    <property type="match status" value="1"/>
</dbReference>
<dbReference type="SUPFAM" id="SSF51735">
    <property type="entry name" value="NAD(P)-binding Rossmann-fold domains"/>
    <property type="match status" value="1"/>
</dbReference>
<feature type="domain" description="Ketoreductase (KR)" evidence="2">
    <location>
        <begin position="25"/>
        <end position="102"/>
    </location>
</feature>
<evidence type="ECO:0000256" key="1">
    <source>
        <dbReference type="ARBA" id="ARBA00023002"/>
    </source>
</evidence>
<evidence type="ECO:0000313" key="4">
    <source>
        <dbReference type="Proteomes" id="UP001498398"/>
    </source>
</evidence>